<dbReference type="RefSeq" id="WP_150805675.1">
    <property type="nucleotide sequence ID" value="NZ_CABVHY010000023.1"/>
</dbReference>
<proteinExistence type="predicted"/>
<protein>
    <submittedName>
        <fullName evidence="1">Uncharacterized protein</fullName>
    </submittedName>
</protein>
<gene>
    <name evidence="1" type="ORF">PS723_04359</name>
</gene>
<accession>A0A5E7E808</accession>
<name>A0A5E7E808_PSEFL</name>
<dbReference type="EMBL" id="CABVHY010000023">
    <property type="protein sequence ID" value="VVO22890.1"/>
    <property type="molecule type" value="Genomic_DNA"/>
</dbReference>
<evidence type="ECO:0000313" key="2">
    <source>
        <dbReference type="Proteomes" id="UP000379480"/>
    </source>
</evidence>
<evidence type="ECO:0000313" key="1">
    <source>
        <dbReference type="EMBL" id="VVO22890.1"/>
    </source>
</evidence>
<dbReference type="AlphaFoldDB" id="A0A5E7E808"/>
<sequence length="97" mass="10407">MTTPARTAEKIAADAIATLGCVRNQLEIFGAQFRAIKDAAVEDASLLAILGATSACDWENHLDAEESRLREELAEFEAATQNAVSEIVSRTSTEGRP</sequence>
<dbReference type="Proteomes" id="UP000379480">
    <property type="component" value="Unassembled WGS sequence"/>
</dbReference>
<reference evidence="1 2" key="1">
    <citation type="submission" date="2019-09" db="EMBL/GenBank/DDBJ databases">
        <authorList>
            <person name="Chandra G."/>
            <person name="Truman W A."/>
        </authorList>
    </citation>
    <scope>NUCLEOTIDE SEQUENCE [LARGE SCALE GENOMIC DNA]</scope>
    <source>
        <strain evidence="1">PS723</strain>
    </source>
</reference>
<organism evidence="1 2">
    <name type="scientific">Pseudomonas fluorescens</name>
    <dbReference type="NCBI Taxonomy" id="294"/>
    <lineage>
        <taxon>Bacteria</taxon>
        <taxon>Pseudomonadati</taxon>
        <taxon>Pseudomonadota</taxon>
        <taxon>Gammaproteobacteria</taxon>
        <taxon>Pseudomonadales</taxon>
        <taxon>Pseudomonadaceae</taxon>
        <taxon>Pseudomonas</taxon>
    </lineage>
</organism>